<gene>
    <name evidence="2" type="ORF">DJ013_15080</name>
</gene>
<proteinExistence type="predicted"/>
<protein>
    <recommendedName>
        <fullName evidence="1">DUF306 domain-containing protein</fullName>
    </recommendedName>
</protein>
<dbReference type="InterPro" id="IPR005184">
    <property type="entry name" value="DUF306_Meta_HslJ"/>
</dbReference>
<accession>A0A2Z4GDK1</accession>
<evidence type="ECO:0000313" key="3">
    <source>
        <dbReference type="Proteomes" id="UP000249873"/>
    </source>
</evidence>
<evidence type="ECO:0000313" key="2">
    <source>
        <dbReference type="EMBL" id="AWV99412.1"/>
    </source>
</evidence>
<name>A0A2Z4GDK1_9BACT</name>
<dbReference type="EMBL" id="CP029480">
    <property type="protein sequence ID" value="AWV99412.1"/>
    <property type="molecule type" value="Genomic_DNA"/>
</dbReference>
<evidence type="ECO:0000259" key="1">
    <source>
        <dbReference type="Pfam" id="PF03724"/>
    </source>
</evidence>
<dbReference type="RefSeq" id="WP_111372781.1">
    <property type="nucleotide sequence ID" value="NZ_CP029480.1"/>
</dbReference>
<organism evidence="2 3">
    <name type="scientific">Arcticibacterium luteifluviistationis</name>
    <dbReference type="NCBI Taxonomy" id="1784714"/>
    <lineage>
        <taxon>Bacteria</taxon>
        <taxon>Pseudomonadati</taxon>
        <taxon>Bacteroidota</taxon>
        <taxon>Cytophagia</taxon>
        <taxon>Cytophagales</taxon>
        <taxon>Leadbetterellaceae</taxon>
        <taxon>Arcticibacterium</taxon>
    </lineage>
</organism>
<keyword evidence="3" id="KW-1185">Reference proteome</keyword>
<feature type="domain" description="DUF306" evidence="1">
    <location>
        <begin position="53"/>
        <end position="144"/>
    </location>
</feature>
<dbReference type="OrthoDB" id="953642at2"/>
<sequence>MLNKVAFLIIGLFMTQLDSCEKTDVAIKEDLAGEWVLKNVFLSDAIDTPCGWEVDKHEPLTLNITKDGNGYSFGGNAVINTYFGSLELISFDEKNQTGKIQTGPIGSTRKGGPENLMNCETRFLTQLDTATDFAFDDNGELRIGNFRDENSHPRDGGYYLIFEKK</sequence>
<dbReference type="Gene3D" id="2.40.128.270">
    <property type="match status" value="1"/>
</dbReference>
<dbReference type="KEGG" id="als:DJ013_15080"/>
<dbReference type="AlphaFoldDB" id="A0A2Z4GDK1"/>
<reference evidence="2 3" key="1">
    <citation type="submission" date="2018-05" db="EMBL/GenBank/DDBJ databases">
        <title>Complete genome sequence of Arcticibacterium luteifluviistationis SM1504T, a cytophagaceae bacterium isolated from Arctic surface seawater.</title>
        <authorList>
            <person name="Li Y."/>
            <person name="Qin Q.-L."/>
        </authorList>
    </citation>
    <scope>NUCLEOTIDE SEQUENCE [LARGE SCALE GENOMIC DNA]</scope>
    <source>
        <strain evidence="2 3">SM1504</strain>
    </source>
</reference>
<dbReference type="Pfam" id="PF03724">
    <property type="entry name" value="META"/>
    <property type="match status" value="1"/>
</dbReference>
<dbReference type="InterPro" id="IPR038670">
    <property type="entry name" value="HslJ-like_sf"/>
</dbReference>
<dbReference type="Proteomes" id="UP000249873">
    <property type="component" value="Chromosome"/>
</dbReference>